<keyword evidence="4 8" id="KW-0812">Transmembrane</keyword>
<feature type="transmembrane region" description="Helical" evidence="8">
    <location>
        <begin position="22"/>
        <end position="43"/>
    </location>
</feature>
<keyword evidence="3" id="KW-1003">Cell membrane</keyword>
<evidence type="ECO:0000259" key="9">
    <source>
        <dbReference type="Pfam" id="PF01757"/>
    </source>
</evidence>
<accession>A0A438AD35</accession>
<evidence type="ECO:0000256" key="8">
    <source>
        <dbReference type="SAM" id="Phobius"/>
    </source>
</evidence>
<dbReference type="GO" id="GO:0016413">
    <property type="term" value="F:O-acetyltransferase activity"/>
    <property type="evidence" value="ECO:0007669"/>
    <property type="project" value="TreeGrafter"/>
</dbReference>
<dbReference type="PANTHER" id="PTHR40074">
    <property type="entry name" value="O-ACETYLTRANSFERASE WECH"/>
    <property type="match status" value="1"/>
</dbReference>
<keyword evidence="10" id="KW-0808">Transferase</keyword>
<gene>
    <name evidence="10" type="ORF">EKE94_18065</name>
</gene>
<dbReference type="GO" id="GO:0009246">
    <property type="term" value="P:enterobacterial common antigen biosynthetic process"/>
    <property type="evidence" value="ECO:0007669"/>
    <property type="project" value="TreeGrafter"/>
</dbReference>
<evidence type="ECO:0000256" key="6">
    <source>
        <dbReference type="ARBA" id="ARBA00023136"/>
    </source>
</evidence>
<reference evidence="10 11" key="1">
    <citation type="submission" date="2018-11" db="EMBL/GenBank/DDBJ databases">
        <title>Mesobaculum littorinae gen. nov., sp. nov., isolated from Littorina scabra that represents a novel genus of the order Rhodobacteraceae.</title>
        <authorList>
            <person name="Li F."/>
        </authorList>
    </citation>
    <scope>NUCLEOTIDE SEQUENCE [LARGE SCALE GENOMIC DNA]</scope>
    <source>
        <strain evidence="10 11">M0103</strain>
    </source>
</reference>
<feature type="transmembrane region" description="Helical" evidence="8">
    <location>
        <begin position="335"/>
        <end position="358"/>
    </location>
</feature>
<dbReference type="Proteomes" id="UP000285908">
    <property type="component" value="Unassembled WGS sequence"/>
</dbReference>
<feature type="transmembrane region" description="Helical" evidence="8">
    <location>
        <begin position="63"/>
        <end position="85"/>
    </location>
</feature>
<feature type="compositionally biased region" description="Pro residues" evidence="7">
    <location>
        <begin position="425"/>
        <end position="436"/>
    </location>
</feature>
<comment type="caution">
    <text evidence="10">The sequence shown here is derived from an EMBL/GenBank/DDBJ whole genome shotgun (WGS) entry which is preliminary data.</text>
</comment>
<evidence type="ECO:0000256" key="4">
    <source>
        <dbReference type="ARBA" id="ARBA00022692"/>
    </source>
</evidence>
<sequence>MIIPEAGNADTRGGGMAQSERFVWLDALRLIAGVSMIGLHATADAMGRPFADAAVSERVAPMLLRAVIYVARTELFIIIALFLLLMGLDRRPRSYGRVVAEQARRLLVPFLFWTLFYALYNLLKADAFGYGDALRAQLADPAAWARWLLLGGVKYHMHFIPTLFLLVLAYPLYRLAVVHPALGLAVLGTLALKRELDLFVYSTFWGTEALPWIVRGVKGLTYVGYGMAAGAFLGLWRRSAAGSAPGSVRGEAPDAPVDPVRAARAREVWLPLLLFAGAALFLAKLAATWLTVTRGEWPHGFAVGYWADYLMPVVLFAVCLCLAGRRWPKAISRMAPYAFGIYLCHPIFLDLAEIVLFRAPELAPSPIGQVGVKITLALAGTSGLVWLLGRCPPLAWTIGLGPLPGLRRRSASPNLKGPSREGPSLAPPNAPAPGAPLPASARLA</sequence>
<feature type="transmembrane region" description="Helical" evidence="8">
    <location>
        <begin position="268"/>
        <end position="291"/>
    </location>
</feature>
<feature type="domain" description="Acyltransferase 3" evidence="9">
    <location>
        <begin position="23"/>
        <end position="378"/>
    </location>
</feature>
<keyword evidence="10" id="KW-0012">Acyltransferase</keyword>
<evidence type="ECO:0000256" key="7">
    <source>
        <dbReference type="SAM" id="MobiDB-lite"/>
    </source>
</evidence>
<keyword evidence="5 8" id="KW-1133">Transmembrane helix</keyword>
<keyword evidence="11" id="KW-1185">Reference proteome</keyword>
<feature type="region of interest" description="Disordered" evidence="7">
    <location>
        <begin position="409"/>
        <end position="444"/>
    </location>
</feature>
<evidence type="ECO:0000256" key="5">
    <source>
        <dbReference type="ARBA" id="ARBA00022989"/>
    </source>
</evidence>
<comment type="similarity">
    <text evidence="2">Belongs to the acyltransferase 3 family.</text>
</comment>
<feature type="transmembrane region" description="Helical" evidence="8">
    <location>
        <begin position="175"/>
        <end position="192"/>
    </location>
</feature>
<dbReference type="PANTHER" id="PTHR40074:SF2">
    <property type="entry name" value="O-ACETYLTRANSFERASE WECH"/>
    <property type="match status" value="1"/>
</dbReference>
<feature type="transmembrane region" description="Helical" evidence="8">
    <location>
        <begin position="106"/>
        <end position="123"/>
    </location>
</feature>
<feature type="transmembrane region" description="Helical" evidence="8">
    <location>
        <begin position="303"/>
        <end position="323"/>
    </location>
</feature>
<keyword evidence="6 8" id="KW-0472">Membrane</keyword>
<organism evidence="10 11">
    <name type="scientific">Mesobaculum littorinae</name>
    <dbReference type="NCBI Taxonomy" id="2486419"/>
    <lineage>
        <taxon>Bacteria</taxon>
        <taxon>Pseudomonadati</taxon>
        <taxon>Pseudomonadota</taxon>
        <taxon>Alphaproteobacteria</taxon>
        <taxon>Rhodobacterales</taxon>
        <taxon>Roseobacteraceae</taxon>
        <taxon>Mesobaculum</taxon>
    </lineage>
</organism>
<comment type="subcellular location">
    <subcellularLocation>
        <location evidence="1">Cell membrane</location>
        <topology evidence="1">Multi-pass membrane protein</topology>
    </subcellularLocation>
</comment>
<dbReference type="OrthoDB" id="1072135at2"/>
<dbReference type="Pfam" id="PF01757">
    <property type="entry name" value="Acyl_transf_3"/>
    <property type="match status" value="1"/>
</dbReference>
<evidence type="ECO:0000313" key="10">
    <source>
        <dbReference type="EMBL" id="RVV96552.1"/>
    </source>
</evidence>
<evidence type="ECO:0000313" key="11">
    <source>
        <dbReference type="Proteomes" id="UP000285908"/>
    </source>
</evidence>
<evidence type="ECO:0000256" key="3">
    <source>
        <dbReference type="ARBA" id="ARBA00022475"/>
    </source>
</evidence>
<feature type="transmembrane region" description="Helical" evidence="8">
    <location>
        <begin position="143"/>
        <end position="168"/>
    </location>
</feature>
<proteinExistence type="inferred from homology"/>
<dbReference type="GO" id="GO:0005886">
    <property type="term" value="C:plasma membrane"/>
    <property type="evidence" value="ECO:0007669"/>
    <property type="project" value="UniProtKB-SubCell"/>
</dbReference>
<name>A0A438AD35_9RHOB</name>
<dbReference type="AlphaFoldDB" id="A0A438AD35"/>
<feature type="transmembrane region" description="Helical" evidence="8">
    <location>
        <begin position="212"/>
        <end position="236"/>
    </location>
</feature>
<dbReference type="InterPro" id="IPR002656">
    <property type="entry name" value="Acyl_transf_3_dom"/>
</dbReference>
<dbReference type="EMBL" id="RQXX01000011">
    <property type="protein sequence ID" value="RVV96552.1"/>
    <property type="molecule type" value="Genomic_DNA"/>
</dbReference>
<evidence type="ECO:0000256" key="1">
    <source>
        <dbReference type="ARBA" id="ARBA00004651"/>
    </source>
</evidence>
<feature type="transmembrane region" description="Helical" evidence="8">
    <location>
        <begin position="370"/>
        <end position="389"/>
    </location>
</feature>
<protein>
    <submittedName>
        <fullName evidence="10">Acyltransferase</fullName>
    </submittedName>
</protein>
<evidence type="ECO:0000256" key="2">
    <source>
        <dbReference type="ARBA" id="ARBA00007400"/>
    </source>
</evidence>